<organism evidence="2 3">
    <name type="scientific">Pollutimonas nitritireducens</name>
    <dbReference type="NCBI Taxonomy" id="2045209"/>
    <lineage>
        <taxon>Bacteria</taxon>
        <taxon>Pseudomonadati</taxon>
        <taxon>Pseudomonadota</taxon>
        <taxon>Betaproteobacteria</taxon>
        <taxon>Burkholderiales</taxon>
        <taxon>Alcaligenaceae</taxon>
        <taxon>Pollutimonas</taxon>
    </lineage>
</organism>
<evidence type="ECO:0000256" key="1">
    <source>
        <dbReference type="SAM" id="SignalP"/>
    </source>
</evidence>
<name>A0A2N4UAX6_9BURK</name>
<accession>A0A2N4UAX6</accession>
<dbReference type="OrthoDB" id="4736977at2"/>
<keyword evidence="3" id="KW-1185">Reference proteome</keyword>
<dbReference type="RefSeq" id="WP_102071648.1">
    <property type="nucleotide sequence ID" value="NZ_PDNV01000015.1"/>
</dbReference>
<protein>
    <submittedName>
        <fullName evidence="2">Uncharacterized protein</fullName>
    </submittedName>
</protein>
<evidence type="ECO:0000313" key="3">
    <source>
        <dbReference type="Proteomes" id="UP000234328"/>
    </source>
</evidence>
<reference evidence="2 3" key="1">
    <citation type="submission" date="2017-10" db="EMBL/GenBank/DDBJ databases">
        <title>Two draft genome sequences of Pusillimonas sp. strains isolated from a nitrate- and radionuclide-contaminated groundwater in Russia.</title>
        <authorList>
            <person name="Grouzdev D.S."/>
            <person name="Tourova T.P."/>
            <person name="Goeva M.A."/>
            <person name="Babich T.L."/>
            <person name="Sokolova D.S."/>
            <person name="Abdullin R."/>
            <person name="Poltaraus A.B."/>
            <person name="Toshchakov S.V."/>
            <person name="Nazina T.N."/>
        </authorList>
    </citation>
    <scope>NUCLEOTIDE SEQUENCE [LARGE SCALE GENOMIC DNA]</scope>
    <source>
        <strain evidence="2 3">JR1/69-2-13</strain>
    </source>
</reference>
<feature type="chain" id="PRO_5014827117" evidence="1">
    <location>
        <begin position="26"/>
        <end position="111"/>
    </location>
</feature>
<evidence type="ECO:0000313" key="2">
    <source>
        <dbReference type="EMBL" id="PLC52170.1"/>
    </source>
</evidence>
<dbReference type="AlphaFoldDB" id="A0A2N4UAX6"/>
<keyword evidence="1" id="KW-0732">Signal</keyword>
<proteinExistence type="predicted"/>
<sequence>MFGMRSLVFSAVVGIATVASGAAFAASKTVTVVNKTKTTISAIYASSVGARTWEEDILGEDTLAPGESVEIDMDDGTGKCQYDLKAEFSDEIDTVQENLNICKVREFTFTE</sequence>
<gene>
    <name evidence="2" type="ORF">CR155_19170</name>
</gene>
<feature type="signal peptide" evidence="1">
    <location>
        <begin position="1"/>
        <end position="25"/>
    </location>
</feature>
<dbReference type="EMBL" id="PDNV01000015">
    <property type="protein sequence ID" value="PLC52170.1"/>
    <property type="molecule type" value="Genomic_DNA"/>
</dbReference>
<dbReference type="Proteomes" id="UP000234328">
    <property type="component" value="Unassembled WGS sequence"/>
</dbReference>
<comment type="caution">
    <text evidence="2">The sequence shown here is derived from an EMBL/GenBank/DDBJ whole genome shotgun (WGS) entry which is preliminary data.</text>
</comment>